<dbReference type="AlphaFoldDB" id="A0A2G9THU5"/>
<accession>A0A2G9THU5</accession>
<evidence type="ECO:0000313" key="1">
    <source>
        <dbReference type="EMBL" id="PIO57549.1"/>
    </source>
</evidence>
<keyword evidence="2" id="KW-1185">Reference proteome</keyword>
<dbReference type="EMBL" id="KZ364942">
    <property type="protein sequence ID" value="PIO57549.1"/>
    <property type="molecule type" value="Genomic_DNA"/>
</dbReference>
<name>A0A2G9THU5_TELCI</name>
<feature type="non-terminal residue" evidence="1">
    <location>
        <position position="78"/>
    </location>
</feature>
<proteinExistence type="predicted"/>
<protein>
    <submittedName>
        <fullName evidence="1">Uncharacterized protein</fullName>
    </submittedName>
</protein>
<sequence length="78" mass="8722">AHMDRSEFSAINRSQKEIGTLMHVTCQAMLDPAGLMCHHSSTISMMVFARSSFMVAVEEILIVLKLLQSVQVDAHDYI</sequence>
<organism evidence="1 2">
    <name type="scientific">Teladorsagia circumcincta</name>
    <name type="common">Brown stomach worm</name>
    <name type="synonym">Ostertagia circumcincta</name>
    <dbReference type="NCBI Taxonomy" id="45464"/>
    <lineage>
        <taxon>Eukaryota</taxon>
        <taxon>Metazoa</taxon>
        <taxon>Ecdysozoa</taxon>
        <taxon>Nematoda</taxon>
        <taxon>Chromadorea</taxon>
        <taxon>Rhabditida</taxon>
        <taxon>Rhabditina</taxon>
        <taxon>Rhabditomorpha</taxon>
        <taxon>Strongyloidea</taxon>
        <taxon>Trichostrongylidae</taxon>
        <taxon>Teladorsagia</taxon>
    </lineage>
</organism>
<dbReference type="Proteomes" id="UP000230423">
    <property type="component" value="Unassembled WGS sequence"/>
</dbReference>
<feature type="non-terminal residue" evidence="1">
    <location>
        <position position="1"/>
    </location>
</feature>
<evidence type="ECO:0000313" key="2">
    <source>
        <dbReference type="Proteomes" id="UP000230423"/>
    </source>
</evidence>
<gene>
    <name evidence="1" type="ORF">TELCIR_21037</name>
</gene>
<reference evidence="1 2" key="1">
    <citation type="submission" date="2015-09" db="EMBL/GenBank/DDBJ databases">
        <title>Draft genome of the parasitic nematode Teladorsagia circumcincta isolate WARC Sus (inbred).</title>
        <authorList>
            <person name="Mitreva M."/>
        </authorList>
    </citation>
    <scope>NUCLEOTIDE SEQUENCE [LARGE SCALE GENOMIC DNA]</scope>
    <source>
        <strain evidence="1 2">S</strain>
    </source>
</reference>